<evidence type="ECO:0000256" key="3">
    <source>
        <dbReference type="ARBA" id="ARBA00022723"/>
    </source>
</evidence>
<dbReference type="EMBL" id="JBCLYO010000005">
    <property type="protein sequence ID" value="KAL0088730.1"/>
    <property type="molecule type" value="Genomic_DNA"/>
</dbReference>
<comment type="subcellular location">
    <subcellularLocation>
        <location evidence="10">Mitochondrion inner membrane</location>
        <topology evidence="10">Peripheral membrane protein</topology>
        <orientation evidence="10">Intermembrane side</orientation>
    </subcellularLocation>
</comment>
<evidence type="ECO:0000256" key="2">
    <source>
        <dbReference type="ARBA" id="ARBA00022448"/>
    </source>
</evidence>
<keyword evidence="5" id="KW-0862">Zinc</keyword>
<evidence type="ECO:0000256" key="7">
    <source>
        <dbReference type="ARBA" id="ARBA00023010"/>
    </source>
</evidence>
<dbReference type="InterPro" id="IPR004217">
    <property type="entry name" value="Tim10-like"/>
</dbReference>
<proteinExistence type="inferred from homology"/>
<dbReference type="InterPro" id="IPR050673">
    <property type="entry name" value="Mito_inner_translocase_sub"/>
</dbReference>
<organism evidence="12 13">
    <name type="scientific">Phycomyces blakesleeanus</name>
    <dbReference type="NCBI Taxonomy" id="4837"/>
    <lineage>
        <taxon>Eukaryota</taxon>
        <taxon>Fungi</taxon>
        <taxon>Fungi incertae sedis</taxon>
        <taxon>Mucoromycota</taxon>
        <taxon>Mucoromycotina</taxon>
        <taxon>Mucoromycetes</taxon>
        <taxon>Mucorales</taxon>
        <taxon>Phycomycetaceae</taxon>
        <taxon>Phycomyces</taxon>
    </lineage>
</organism>
<evidence type="ECO:0000259" key="11">
    <source>
        <dbReference type="Pfam" id="PF02953"/>
    </source>
</evidence>
<dbReference type="Pfam" id="PF02953">
    <property type="entry name" value="zf-Tim10_DDP"/>
    <property type="match status" value="1"/>
</dbReference>
<evidence type="ECO:0000256" key="10">
    <source>
        <dbReference type="RuleBase" id="RU367043"/>
    </source>
</evidence>
<evidence type="ECO:0000256" key="1">
    <source>
        <dbReference type="ARBA" id="ARBA00006720"/>
    </source>
</evidence>
<sequence length="89" mass="10223">MDISRYNQAEQAQIAAMIEQKQMKDFMNLYSNLVQRCFEDCANDFTTKAVSRKEESCVKMCADKFLKHSERVGARFSELSQTMTPPGSQ</sequence>
<dbReference type="InterPro" id="IPR035427">
    <property type="entry name" value="Tim10-like_dom_sf"/>
</dbReference>
<evidence type="ECO:0000256" key="8">
    <source>
        <dbReference type="ARBA" id="ARBA00023128"/>
    </source>
</evidence>
<evidence type="ECO:0000256" key="9">
    <source>
        <dbReference type="ARBA" id="ARBA00023157"/>
    </source>
</evidence>
<comment type="subunit">
    <text evidence="10">Heterohexamer.</text>
</comment>
<name>A0ABR3B6L3_PHYBL</name>
<evidence type="ECO:0000256" key="5">
    <source>
        <dbReference type="ARBA" id="ARBA00022833"/>
    </source>
</evidence>
<keyword evidence="10" id="KW-0143">Chaperone</keyword>
<comment type="similarity">
    <text evidence="1 10">Belongs to the small Tim family.</text>
</comment>
<keyword evidence="3" id="KW-0479">Metal-binding</keyword>
<feature type="domain" description="Tim10-like" evidence="11">
    <location>
        <begin position="17"/>
        <end position="78"/>
    </location>
</feature>
<keyword evidence="4 10" id="KW-0999">Mitochondrion inner membrane</keyword>
<keyword evidence="2 10" id="KW-0813">Transport</keyword>
<evidence type="ECO:0000313" key="12">
    <source>
        <dbReference type="EMBL" id="KAL0088730.1"/>
    </source>
</evidence>
<evidence type="ECO:0000256" key="6">
    <source>
        <dbReference type="ARBA" id="ARBA00022927"/>
    </source>
</evidence>
<comment type="caution">
    <text evidence="12">The sequence shown here is derived from an EMBL/GenBank/DDBJ whole genome shotgun (WGS) entry which is preliminary data.</text>
</comment>
<dbReference type="SUPFAM" id="SSF144122">
    <property type="entry name" value="Tim10-like"/>
    <property type="match status" value="1"/>
</dbReference>
<comment type="function">
    <text evidence="10">Mitochondrial intermembrane chaperone that participates in the import and insertion of some multi-pass transmembrane proteins into the mitochondrial inner membrane. Also required for the transfer of beta-barrel precursors from the TOM complex to the sorting and assembly machinery (SAM complex) of the outer membrane. Acts as a chaperone-like protein that protects the hydrophobic precursors from aggregation and guide them through the mitochondrial intermembrane space.</text>
</comment>
<keyword evidence="7 10" id="KW-0811">Translocation</keyword>
<evidence type="ECO:0000313" key="13">
    <source>
        <dbReference type="Proteomes" id="UP001448207"/>
    </source>
</evidence>
<dbReference type="Gene3D" id="1.10.287.810">
    <property type="entry name" value="Mitochondrial import inner membrane translocase subunit tim13 like domains"/>
    <property type="match status" value="1"/>
</dbReference>
<evidence type="ECO:0000256" key="4">
    <source>
        <dbReference type="ARBA" id="ARBA00022792"/>
    </source>
</evidence>
<keyword evidence="13" id="KW-1185">Reference proteome</keyword>
<keyword evidence="6 10" id="KW-0653">Protein transport</keyword>
<dbReference type="Proteomes" id="UP001448207">
    <property type="component" value="Unassembled WGS sequence"/>
</dbReference>
<comment type="domain">
    <text evidence="10">The twin CX3C motif contains 4 conserved Cys residues that form 2 disulfide bonds in the mitochondrial intermembrane space.</text>
</comment>
<keyword evidence="4 10" id="KW-0472">Membrane</keyword>
<accession>A0ABR3B6L3</accession>
<gene>
    <name evidence="12" type="ORF">J3Q64DRAFT_1731390</name>
</gene>
<protein>
    <recommendedName>
        <fullName evidence="10">Mitochondrial import inner membrane translocase subunit</fullName>
    </recommendedName>
</protein>
<reference evidence="12 13" key="1">
    <citation type="submission" date="2024-04" db="EMBL/GenBank/DDBJ databases">
        <title>Symmetric and asymmetric DNA N6-adenine methylation regulates different biological responses in Mucorales.</title>
        <authorList>
            <consortium name="Lawrence Berkeley National Laboratory"/>
            <person name="Lax C."/>
            <person name="Mondo S.J."/>
            <person name="Osorio-Concepcion M."/>
            <person name="Muszewska A."/>
            <person name="Corrochano-Luque M."/>
            <person name="Gutierrez G."/>
            <person name="Riley R."/>
            <person name="Lipzen A."/>
            <person name="Guo J."/>
            <person name="Hundley H."/>
            <person name="Amirebrahimi M."/>
            <person name="Ng V."/>
            <person name="Lorenzo-Gutierrez D."/>
            <person name="Binder U."/>
            <person name="Yang J."/>
            <person name="Song Y."/>
            <person name="Canovas D."/>
            <person name="Navarro E."/>
            <person name="Freitag M."/>
            <person name="Gabaldon T."/>
            <person name="Grigoriev I.V."/>
            <person name="Corrochano L.M."/>
            <person name="Nicolas F.E."/>
            <person name="Garre V."/>
        </authorList>
    </citation>
    <scope>NUCLEOTIDE SEQUENCE [LARGE SCALE GENOMIC DNA]</scope>
    <source>
        <strain evidence="12 13">L51</strain>
    </source>
</reference>
<keyword evidence="9 10" id="KW-1015">Disulfide bond</keyword>
<dbReference type="PANTHER" id="PTHR13172">
    <property type="entry name" value="MITOCHONDRIAL IMPORT INNER MEMBRANE TRANSLOCASE SUBUNIT TIM9B"/>
    <property type="match status" value="1"/>
</dbReference>
<keyword evidence="8 10" id="KW-0496">Mitochondrion</keyword>